<dbReference type="GO" id="GO:0046983">
    <property type="term" value="F:protein dimerization activity"/>
    <property type="evidence" value="ECO:0007669"/>
    <property type="project" value="InterPro"/>
</dbReference>
<evidence type="ECO:0000259" key="1">
    <source>
        <dbReference type="Pfam" id="PF05699"/>
    </source>
</evidence>
<dbReference type="EMBL" id="CAJNOL010000155">
    <property type="protein sequence ID" value="CAF0891944.1"/>
    <property type="molecule type" value="Genomic_DNA"/>
</dbReference>
<sequence length="218" mass="24826">MHVLMNTTNYDYGQVKVKMNIIFIRQARKDTVFGDYYIDSIDDDDDQINGSSSEEDNSSCDDNKLLDQRTISVSYTFTTPSRINVLHILAQLLLVSKRVLVAIIQSLNPLLEIFNEKSLNKERIDIIRSSMLDKMIDFLKPWIHVMKRIQSLQVSSIHTVTPKETCFLSYFGGSYCSCLAVPATSAAVEREFSFTDNTITQKRSKLPPDSGNDIVFNH</sequence>
<dbReference type="Proteomes" id="UP000663870">
    <property type="component" value="Unassembled WGS sequence"/>
</dbReference>
<organism evidence="2 3">
    <name type="scientific">Rotaria sordida</name>
    <dbReference type="NCBI Taxonomy" id="392033"/>
    <lineage>
        <taxon>Eukaryota</taxon>
        <taxon>Metazoa</taxon>
        <taxon>Spiralia</taxon>
        <taxon>Gnathifera</taxon>
        <taxon>Rotifera</taxon>
        <taxon>Eurotatoria</taxon>
        <taxon>Bdelloidea</taxon>
        <taxon>Philodinida</taxon>
        <taxon>Philodinidae</taxon>
        <taxon>Rotaria</taxon>
    </lineage>
</organism>
<dbReference type="AlphaFoldDB" id="A0A813YYS9"/>
<name>A0A813YYS9_9BILA</name>
<evidence type="ECO:0000313" key="3">
    <source>
        <dbReference type="Proteomes" id="UP000663870"/>
    </source>
</evidence>
<gene>
    <name evidence="2" type="ORF">JXQ802_LOCUS8705</name>
</gene>
<dbReference type="SUPFAM" id="SSF53098">
    <property type="entry name" value="Ribonuclease H-like"/>
    <property type="match status" value="1"/>
</dbReference>
<proteinExistence type="predicted"/>
<dbReference type="InterPro" id="IPR008906">
    <property type="entry name" value="HATC_C_dom"/>
</dbReference>
<feature type="domain" description="HAT C-terminal dimerisation" evidence="1">
    <location>
        <begin position="176"/>
        <end position="216"/>
    </location>
</feature>
<accession>A0A813YYS9</accession>
<protein>
    <recommendedName>
        <fullName evidence="1">HAT C-terminal dimerisation domain-containing protein</fullName>
    </recommendedName>
</protein>
<dbReference type="InterPro" id="IPR012337">
    <property type="entry name" value="RNaseH-like_sf"/>
</dbReference>
<reference evidence="2" key="1">
    <citation type="submission" date="2021-02" db="EMBL/GenBank/DDBJ databases">
        <authorList>
            <person name="Nowell W R."/>
        </authorList>
    </citation>
    <scope>NUCLEOTIDE SEQUENCE</scope>
</reference>
<keyword evidence="3" id="KW-1185">Reference proteome</keyword>
<dbReference type="Pfam" id="PF05699">
    <property type="entry name" value="Dimer_Tnp_hAT"/>
    <property type="match status" value="1"/>
</dbReference>
<evidence type="ECO:0000313" key="2">
    <source>
        <dbReference type="EMBL" id="CAF0891944.1"/>
    </source>
</evidence>
<comment type="caution">
    <text evidence="2">The sequence shown here is derived from an EMBL/GenBank/DDBJ whole genome shotgun (WGS) entry which is preliminary data.</text>
</comment>